<accession>A0A5Q3QBT9</accession>
<keyword evidence="1" id="KW-0472">Membrane</keyword>
<dbReference type="RefSeq" id="WP_154077415.1">
    <property type="nucleotide sequence ID" value="NZ_CP045929.1"/>
</dbReference>
<evidence type="ECO:0000313" key="2">
    <source>
        <dbReference type="EMBL" id="QGK70836.1"/>
    </source>
</evidence>
<evidence type="ECO:0000313" key="3">
    <source>
        <dbReference type="Proteomes" id="UP000371041"/>
    </source>
</evidence>
<evidence type="ECO:0000256" key="1">
    <source>
        <dbReference type="SAM" id="Phobius"/>
    </source>
</evidence>
<keyword evidence="1" id="KW-0812">Transmembrane</keyword>
<keyword evidence="1" id="KW-1133">Transmembrane helix</keyword>
<dbReference type="KEGG" id="sace:GIY23_16105"/>
<feature type="transmembrane region" description="Helical" evidence="1">
    <location>
        <begin position="9"/>
        <end position="28"/>
    </location>
</feature>
<proteinExistence type="predicted"/>
<protein>
    <submittedName>
        <fullName evidence="2">Uncharacterized protein</fullName>
    </submittedName>
</protein>
<keyword evidence="3" id="KW-1185">Reference proteome</keyword>
<dbReference type="EMBL" id="CP045929">
    <property type="protein sequence ID" value="QGK70836.1"/>
    <property type="molecule type" value="Genomic_DNA"/>
</dbReference>
<sequence length="60" mass="6351">MRPDGAAKLVALLLAFGMIAGFSATYLVQAGVPGWLVVVLALLVLAVPFFLAHRSGQQKR</sequence>
<dbReference type="AlphaFoldDB" id="A0A5Q3QBT9"/>
<name>A0A5Q3QBT9_9PSEU</name>
<gene>
    <name evidence="2" type="ORF">GIY23_16105</name>
</gene>
<reference evidence="3" key="1">
    <citation type="submission" date="2019-11" db="EMBL/GenBank/DDBJ databases">
        <title>The complete genome sequence of Saccharopolyspora sp. E2A.</title>
        <authorList>
            <person name="Zhang G."/>
        </authorList>
    </citation>
    <scope>NUCLEOTIDE SEQUENCE [LARGE SCALE GENOMIC DNA]</scope>
    <source>
        <strain evidence="3">E2A</strain>
    </source>
</reference>
<dbReference type="Proteomes" id="UP000371041">
    <property type="component" value="Chromosome"/>
</dbReference>
<organism evidence="2 3">
    <name type="scientific">Allosaccharopolyspora coralli</name>
    <dbReference type="NCBI Taxonomy" id="2665642"/>
    <lineage>
        <taxon>Bacteria</taxon>
        <taxon>Bacillati</taxon>
        <taxon>Actinomycetota</taxon>
        <taxon>Actinomycetes</taxon>
        <taxon>Pseudonocardiales</taxon>
        <taxon>Pseudonocardiaceae</taxon>
        <taxon>Allosaccharopolyspora</taxon>
    </lineage>
</organism>
<feature type="transmembrane region" description="Helical" evidence="1">
    <location>
        <begin position="34"/>
        <end position="52"/>
    </location>
</feature>